<evidence type="ECO:0000259" key="13">
    <source>
        <dbReference type="Pfam" id="PF07715"/>
    </source>
</evidence>
<evidence type="ECO:0000256" key="8">
    <source>
        <dbReference type="PROSITE-ProRule" id="PRU01360"/>
    </source>
</evidence>
<keyword evidence="14" id="KW-0675">Receptor</keyword>
<evidence type="ECO:0000256" key="7">
    <source>
        <dbReference type="ARBA" id="ARBA00023237"/>
    </source>
</evidence>
<feature type="signal peptide" evidence="11">
    <location>
        <begin position="1"/>
        <end position="29"/>
    </location>
</feature>
<name>A0A916TV58_9SPHN</name>
<feature type="compositionally biased region" description="Polar residues" evidence="10">
    <location>
        <begin position="535"/>
        <end position="550"/>
    </location>
</feature>
<feature type="domain" description="TonB-dependent receptor-like beta-barrel" evidence="12">
    <location>
        <begin position="236"/>
        <end position="728"/>
    </location>
</feature>
<dbReference type="RefSeq" id="WP_188772223.1">
    <property type="nucleotide sequence ID" value="NZ_BMHK01000021.1"/>
</dbReference>
<proteinExistence type="inferred from homology"/>
<comment type="subcellular location">
    <subcellularLocation>
        <location evidence="1 8">Cell outer membrane</location>
        <topology evidence="1 8">Multi-pass membrane protein</topology>
    </subcellularLocation>
</comment>
<evidence type="ECO:0000256" key="11">
    <source>
        <dbReference type="SAM" id="SignalP"/>
    </source>
</evidence>
<feature type="chain" id="PRO_5037977978" evidence="11">
    <location>
        <begin position="30"/>
        <end position="758"/>
    </location>
</feature>
<dbReference type="PROSITE" id="PS52016">
    <property type="entry name" value="TONB_DEPENDENT_REC_3"/>
    <property type="match status" value="1"/>
</dbReference>
<keyword evidence="2 8" id="KW-0813">Transport</keyword>
<dbReference type="GO" id="GO:0015344">
    <property type="term" value="F:siderophore uptake transmembrane transporter activity"/>
    <property type="evidence" value="ECO:0007669"/>
    <property type="project" value="TreeGrafter"/>
</dbReference>
<dbReference type="InterPro" id="IPR012910">
    <property type="entry name" value="Plug_dom"/>
</dbReference>
<evidence type="ECO:0000256" key="3">
    <source>
        <dbReference type="ARBA" id="ARBA00022452"/>
    </source>
</evidence>
<evidence type="ECO:0000256" key="4">
    <source>
        <dbReference type="ARBA" id="ARBA00022692"/>
    </source>
</evidence>
<dbReference type="Gene3D" id="2.40.170.20">
    <property type="entry name" value="TonB-dependent receptor, beta-barrel domain"/>
    <property type="match status" value="1"/>
</dbReference>
<dbReference type="EMBL" id="BMHK01000021">
    <property type="protein sequence ID" value="GGC08160.1"/>
    <property type="molecule type" value="Genomic_DNA"/>
</dbReference>
<evidence type="ECO:0000256" key="6">
    <source>
        <dbReference type="ARBA" id="ARBA00023136"/>
    </source>
</evidence>
<keyword evidence="5 9" id="KW-0798">TonB box</keyword>
<organism evidence="14 15">
    <name type="scientific">Novosphingobium endophyticum</name>
    <dbReference type="NCBI Taxonomy" id="1955250"/>
    <lineage>
        <taxon>Bacteria</taxon>
        <taxon>Pseudomonadati</taxon>
        <taxon>Pseudomonadota</taxon>
        <taxon>Alphaproteobacteria</taxon>
        <taxon>Sphingomonadales</taxon>
        <taxon>Sphingomonadaceae</taxon>
        <taxon>Novosphingobium</taxon>
    </lineage>
</organism>
<keyword evidence="4 8" id="KW-0812">Transmembrane</keyword>
<dbReference type="InterPro" id="IPR000531">
    <property type="entry name" value="Beta-barrel_TonB"/>
</dbReference>
<reference evidence="14" key="2">
    <citation type="submission" date="2020-09" db="EMBL/GenBank/DDBJ databases">
        <authorList>
            <person name="Sun Q."/>
            <person name="Zhou Y."/>
        </authorList>
    </citation>
    <scope>NUCLEOTIDE SEQUENCE</scope>
    <source>
        <strain evidence="14">CGMCC 1.15095</strain>
    </source>
</reference>
<evidence type="ECO:0000256" key="2">
    <source>
        <dbReference type="ARBA" id="ARBA00022448"/>
    </source>
</evidence>
<keyword evidence="6 8" id="KW-0472">Membrane</keyword>
<comment type="similarity">
    <text evidence="8 9">Belongs to the TonB-dependent receptor family.</text>
</comment>
<evidence type="ECO:0000256" key="5">
    <source>
        <dbReference type="ARBA" id="ARBA00023077"/>
    </source>
</evidence>
<reference evidence="14" key="1">
    <citation type="journal article" date="2014" name="Int. J. Syst. Evol. Microbiol.">
        <title>Complete genome sequence of Corynebacterium casei LMG S-19264T (=DSM 44701T), isolated from a smear-ripened cheese.</title>
        <authorList>
            <consortium name="US DOE Joint Genome Institute (JGI-PGF)"/>
            <person name="Walter F."/>
            <person name="Albersmeier A."/>
            <person name="Kalinowski J."/>
            <person name="Ruckert C."/>
        </authorList>
    </citation>
    <scope>NUCLEOTIDE SEQUENCE</scope>
    <source>
        <strain evidence="14">CGMCC 1.15095</strain>
    </source>
</reference>
<dbReference type="InterPro" id="IPR036942">
    <property type="entry name" value="Beta-barrel_TonB_sf"/>
</dbReference>
<accession>A0A916TV58</accession>
<keyword evidence="11" id="KW-0732">Signal</keyword>
<evidence type="ECO:0000313" key="15">
    <source>
        <dbReference type="Proteomes" id="UP000608154"/>
    </source>
</evidence>
<evidence type="ECO:0000256" key="10">
    <source>
        <dbReference type="SAM" id="MobiDB-lite"/>
    </source>
</evidence>
<dbReference type="PANTHER" id="PTHR32552">
    <property type="entry name" value="FERRICHROME IRON RECEPTOR-RELATED"/>
    <property type="match status" value="1"/>
</dbReference>
<evidence type="ECO:0000313" key="14">
    <source>
        <dbReference type="EMBL" id="GGC08160.1"/>
    </source>
</evidence>
<gene>
    <name evidence="14" type="primary">fhuA</name>
    <name evidence="14" type="ORF">GCM10011494_28490</name>
</gene>
<dbReference type="Pfam" id="PF00593">
    <property type="entry name" value="TonB_dep_Rec_b-barrel"/>
    <property type="match status" value="1"/>
</dbReference>
<dbReference type="SUPFAM" id="SSF56935">
    <property type="entry name" value="Porins"/>
    <property type="match status" value="1"/>
</dbReference>
<feature type="region of interest" description="Disordered" evidence="10">
    <location>
        <begin position="535"/>
        <end position="554"/>
    </location>
</feature>
<dbReference type="Gene3D" id="2.170.130.10">
    <property type="entry name" value="TonB-dependent receptor, plug domain"/>
    <property type="match status" value="1"/>
</dbReference>
<sequence length="758" mass="82449">MSGSSFNSSVRVATVSLAAAMIMAGPALAAEADDAGDAEQGREPILVNGHREEVNLPTVRGPIIDVPQMVNTISAETLRDRQVVSLEQALRNVAGVTTQVGEGGALNGDQFVIRGQSAKNDIFTDGLRDFGVFTRDAFNYESVEVLKGSSSTALGRGVTGGAINTTSKQPRTEDFFSATGGIGSADYGRITVDANKGLTDTIGLRLNFMAHRNDVVDRDDIWARRWGFAPSLGFGLGTDTSFTLIYFHQEEDRQVDYGVPVAETVDPDDIHRPVTEFGVPRSTYYGFPGDQDNVVVNTLTAKFLHQAGDWLTVTSDTKLGAYKRRFRQTVPGCRDDEQCGDFLLDGDPTTVPISRTTPRGAYEQTTKGIQNVTTVNLTKPLGGMKNDLIIGWDMSYQTNDRSDDARPSPELQDLLNPVGSPLPEYPGVVYLNRDTRATDIAFFVDDRLWLTPQFSINAGIRYQHYKVTQEEVAFFTNTGGVLAECNGVVGATAACVVDGKATHDLWSPKFSAIWEPSETMTFYATYSKALNPPGNSVANGDTLRTPSDGDTISRTDLDPESTETFDLGAKFGLFGNRMLVQTAVYQVNRHSPVEIDPVSNNLIASSEPKQRLRGFELGVSGAVTPEFLLNVNYAYINAKYRRDGTEDGDEVAGNQVRYVPEHAVSGWASYKPTTGVLQGLEIGGGMNYQSKVYLNPDNNQVVPSYVSFDALLAYNFGKFRVALNGYNLSNELYYAQVNSSRIVPAAGRTFVGTIGVAF</sequence>
<dbReference type="GO" id="GO:0009279">
    <property type="term" value="C:cell outer membrane"/>
    <property type="evidence" value="ECO:0007669"/>
    <property type="project" value="UniProtKB-SubCell"/>
</dbReference>
<protein>
    <submittedName>
        <fullName evidence="14">TonB-dependent receptor</fullName>
    </submittedName>
</protein>
<dbReference type="PANTHER" id="PTHR32552:SF83">
    <property type="entry name" value="BLR3904 PROTEIN"/>
    <property type="match status" value="1"/>
</dbReference>
<comment type="caution">
    <text evidence="14">The sequence shown here is derived from an EMBL/GenBank/DDBJ whole genome shotgun (WGS) entry which is preliminary data.</text>
</comment>
<keyword evidence="15" id="KW-1185">Reference proteome</keyword>
<feature type="domain" description="TonB-dependent receptor plug" evidence="13">
    <location>
        <begin position="63"/>
        <end position="162"/>
    </location>
</feature>
<dbReference type="CDD" id="cd01347">
    <property type="entry name" value="ligand_gated_channel"/>
    <property type="match status" value="1"/>
</dbReference>
<dbReference type="InterPro" id="IPR039426">
    <property type="entry name" value="TonB-dep_rcpt-like"/>
</dbReference>
<dbReference type="InterPro" id="IPR037066">
    <property type="entry name" value="Plug_dom_sf"/>
</dbReference>
<evidence type="ECO:0000256" key="1">
    <source>
        <dbReference type="ARBA" id="ARBA00004571"/>
    </source>
</evidence>
<evidence type="ECO:0000256" key="9">
    <source>
        <dbReference type="RuleBase" id="RU003357"/>
    </source>
</evidence>
<dbReference type="AlphaFoldDB" id="A0A916TV58"/>
<dbReference type="Pfam" id="PF07715">
    <property type="entry name" value="Plug"/>
    <property type="match status" value="1"/>
</dbReference>
<keyword evidence="7 8" id="KW-0998">Cell outer membrane</keyword>
<evidence type="ECO:0000259" key="12">
    <source>
        <dbReference type="Pfam" id="PF00593"/>
    </source>
</evidence>
<dbReference type="Proteomes" id="UP000608154">
    <property type="component" value="Unassembled WGS sequence"/>
</dbReference>
<keyword evidence="3 8" id="KW-1134">Transmembrane beta strand</keyword>